<dbReference type="GO" id="GO:0006508">
    <property type="term" value="P:proteolysis"/>
    <property type="evidence" value="ECO:0007669"/>
    <property type="project" value="InterPro"/>
</dbReference>
<dbReference type="EMBL" id="NIRI02000005">
    <property type="protein sequence ID" value="KAG5454656.1"/>
    <property type="molecule type" value="Genomic_DNA"/>
</dbReference>
<evidence type="ECO:0000256" key="1">
    <source>
        <dbReference type="ARBA" id="ARBA00007447"/>
    </source>
</evidence>
<dbReference type="Pfam" id="PF00026">
    <property type="entry name" value="Asp"/>
    <property type="match status" value="1"/>
</dbReference>
<dbReference type="Proteomes" id="UP000286415">
    <property type="component" value="Unassembled WGS sequence"/>
</dbReference>
<comment type="similarity">
    <text evidence="1">Belongs to the peptidase A1 family.</text>
</comment>
<dbReference type="AlphaFoldDB" id="A0A8T1N0G1"/>
<dbReference type="InterPro" id="IPR033121">
    <property type="entry name" value="PEPTIDASE_A1"/>
</dbReference>
<dbReference type="PANTHER" id="PTHR47966:SF51">
    <property type="entry name" value="BETA-SITE APP-CLEAVING ENZYME, ISOFORM A-RELATED"/>
    <property type="match status" value="1"/>
</dbReference>
<sequence>MRLNTALGATLSGNVYVVDCNQIGQLPTLTIALQGADLSLTSDKYILKEEVQGQTRCFSSFVPDPQIRTERMTLGMSFMEHFITMFDQQENKVGFKPRVC</sequence>
<name>A0A8T1N0G1_CLOSI</name>
<dbReference type="SUPFAM" id="SSF50630">
    <property type="entry name" value="Acid proteases"/>
    <property type="match status" value="1"/>
</dbReference>
<accession>A0A8T1N0G1</accession>
<dbReference type="InterPro" id="IPR021109">
    <property type="entry name" value="Peptidase_aspartic_dom_sf"/>
</dbReference>
<dbReference type="InterPro" id="IPR001461">
    <property type="entry name" value="Aspartic_peptidase_A1"/>
</dbReference>
<dbReference type="PROSITE" id="PS51767">
    <property type="entry name" value="PEPTIDASE_A1"/>
    <property type="match status" value="1"/>
</dbReference>
<dbReference type="PANTHER" id="PTHR47966">
    <property type="entry name" value="BETA-SITE APP-CLEAVING ENZYME, ISOFORM A-RELATED"/>
    <property type="match status" value="1"/>
</dbReference>
<dbReference type="GO" id="GO:0004190">
    <property type="term" value="F:aspartic-type endopeptidase activity"/>
    <property type="evidence" value="ECO:0007669"/>
    <property type="project" value="InterPro"/>
</dbReference>
<comment type="caution">
    <text evidence="3">The sequence shown here is derived from an EMBL/GenBank/DDBJ whole genome shotgun (WGS) entry which is preliminary data.</text>
</comment>
<feature type="domain" description="Peptidase A1" evidence="2">
    <location>
        <begin position="1"/>
        <end position="96"/>
    </location>
</feature>
<dbReference type="OrthoDB" id="771136at2759"/>
<protein>
    <submittedName>
        <fullName evidence="3">Plasmepsin-2</fullName>
    </submittedName>
</protein>
<proteinExistence type="inferred from homology"/>
<evidence type="ECO:0000313" key="4">
    <source>
        <dbReference type="Proteomes" id="UP000286415"/>
    </source>
</evidence>
<evidence type="ECO:0000259" key="2">
    <source>
        <dbReference type="PROSITE" id="PS51767"/>
    </source>
</evidence>
<organism evidence="3 4">
    <name type="scientific">Clonorchis sinensis</name>
    <name type="common">Chinese liver fluke</name>
    <dbReference type="NCBI Taxonomy" id="79923"/>
    <lineage>
        <taxon>Eukaryota</taxon>
        <taxon>Metazoa</taxon>
        <taxon>Spiralia</taxon>
        <taxon>Lophotrochozoa</taxon>
        <taxon>Platyhelminthes</taxon>
        <taxon>Trematoda</taxon>
        <taxon>Digenea</taxon>
        <taxon>Opisthorchiida</taxon>
        <taxon>Opisthorchiata</taxon>
        <taxon>Opisthorchiidae</taxon>
        <taxon>Clonorchis</taxon>
    </lineage>
</organism>
<gene>
    <name evidence="3" type="ORF">CSKR_203681</name>
</gene>
<keyword evidence="4" id="KW-1185">Reference proteome</keyword>
<evidence type="ECO:0000313" key="3">
    <source>
        <dbReference type="EMBL" id="KAG5454656.1"/>
    </source>
</evidence>
<reference evidence="3 4" key="2">
    <citation type="journal article" date="2021" name="Genomics">
        <title>High-quality reference genome for Clonorchis sinensis.</title>
        <authorList>
            <person name="Young N.D."/>
            <person name="Stroehlein A.J."/>
            <person name="Kinkar L."/>
            <person name="Wang T."/>
            <person name="Sohn W.M."/>
            <person name="Chang B.C.H."/>
            <person name="Kaur P."/>
            <person name="Weisz D."/>
            <person name="Dudchenko O."/>
            <person name="Aiden E.L."/>
            <person name="Korhonen P.K."/>
            <person name="Gasser R.B."/>
        </authorList>
    </citation>
    <scope>NUCLEOTIDE SEQUENCE [LARGE SCALE GENOMIC DNA]</scope>
    <source>
        <strain evidence="3">Cs-k2</strain>
    </source>
</reference>
<dbReference type="Gene3D" id="2.40.70.10">
    <property type="entry name" value="Acid Proteases"/>
    <property type="match status" value="1"/>
</dbReference>
<reference evidence="3 4" key="1">
    <citation type="journal article" date="2018" name="Biotechnol. Adv.">
        <title>Improved genomic resources and new bioinformatic workflow for the carcinogenic parasite Clonorchis sinensis: Biotechnological implications.</title>
        <authorList>
            <person name="Wang D."/>
            <person name="Korhonen P.K."/>
            <person name="Gasser R.B."/>
            <person name="Young N.D."/>
        </authorList>
    </citation>
    <scope>NUCLEOTIDE SEQUENCE [LARGE SCALE GENOMIC DNA]</scope>
    <source>
        <strain evidence="3">Cs-k2</strain>
    </source>
</reference>